<evidence type="ECO:0000256" key="1">
    <source>
        <dbReference type="SAM" id="MobiDB-lite"/>
    </source>
</evidence>
<dbReference type="Proteomes" id="UP001162131">
    <property type="component" value="Unassembled WGS sequence"/>
</dbReference>
<dbReference type="EMBL" id="CAJZBQ010000025">
    <property type="protein sequence ID" value="CAG9320582.1"/>
    <property type="molecule type" value="Genomic_DNA"/>
</dbReference>
<organism evidence="3 4">
    <name type="scientific">Blepharisma stoltei</name>
    <dbReference type="NCBI Taxonomy" id="1481888"/>
    <lineage>
        <taxon>Eukaryota</taxon>
        <taxon>Sar</taxon>
        <taxon>Alveolata</taxon>
        <taxon>Ciliophora</taxon>
        <taxon>Postciliodesmatophora</taxon>
        <taxon>Heterotrichea</taxon>
        <taxon>Heterotrichida</taxon>
        <taxon>Blepharismidae</taxon>
        <taxon>Blepharisma</taxon>
    </lineage>
</organism>
<name>A0AAU9J8K1_9CILI</name>
<reference evidence="3" key="1">
    <citation type="submission" date="2021-09" db="EMBL/GenBank/DDBJ databases">
        <authorList>
            <consortium name="AG Swart"/>
            <person name="Singh M."/>
            <person name="Singh A."/>
            <person name="Seah K."/>
            <person name="Emmerich C."/>
        </authorList>
    </citation>
    <scope>NUCLEOTIDE SEQUENCE</scope>
    <source>
        <strain evidence="3">ATCC30299</strain>
    </source>
</reference>
<evidence type="ECO:0000313" key="4">
    <source>
        <dbReference type="Proteomes" id="UP001162131"/>
    </source>
</evidence>
<accession>A0AAU9J8K1</accession>
<feature type="domain" description="PKD/REJ-like" evidence="2">
    <location>
        <begin position="2"/>
        <end position="104"/>
    </location>
</feature>
<dbReference type="Pfam" id="PF02010">
    <property type="entry name" value="REJ"/>
    <property type="match status" value="1"/>
</dbReference>
<evidence type="ECO:0000259" key="2">
    <source>
        <dbReference type="Pfam" id="PF02010"/>
    </source>
</evidence>
<protein>
    <recommendedName>
        <fullName evidence="2">PKD/REJ-like domain-containing protein</fullName>
    </recommendedName>
</protein>
<keyword evidence="4" id="KW-1185">Reference proteome</keyword>
<dbReference type="AlphaFoldDB" id="A0AAU9J8K1"/>
<gene>
    <name evidence="3" type="ORF">BSTOLATCC_MIC26496</name>
</gene>
<dbReference type="InterPro" id="IPR002859">
    <property type="entry name" value="PKD/REJ-like"/>
</dbReference>
<sequence length="107" mass="11181">MSDGMAYAFTLKITDSSSVSLSVDLSVSIYLGASCSGAFAVSPTTGMALIDAFTISISGCVDRDDEDYPLLYTCKYSPSGSNSKYTIGSTTEESQISSKLSSGEQVI</sequence>
<proteinExistence type="predicted"/>
<feature type="region of interest" description="Disordered" evidence="1">
    <location>
        <begin position="78"/>
        <end position="107"/>
    </location>
</feature>
<evidence type="ECO:0000313" key="3">
    <source>
        <dbReference type="EMBL" id="CAG9320582.1"/>
    </source>
</evidence>
<comment type="caution">
    <text evidence="3">The sequence shown here is derived from an EMBL/GenBank/DDBJ whole genome shotgun (WGS) entry which is preliminary data.</text>
</comment>